<name>A0A6B3LBX6_9BACT</name>
<organism evidence="1 2">
    <name type="scientific">Sulfuriroseicoccus oceanibius</name>
    <dbReference type="NCBI Taxonomy" id="2707525"/>
    <lineage>
        <taxon>Bacteria</taxon>
        <taxon>Pseudomonadati</taxon>
        <taxon>Verrucomicrobiota</taxon>
        <taxon>Verrucomicrobiia</taxon>
        <taxon>Verrucomicrobiales</taxon>
        <taxon>Verrucomicrobiaceae</taxon>
        <taxon>Sulfuriroseicoccus</taxon>
    </lineage>
</organism>
<evidence type="ECO:0000313" key="2">
    <source>
        <dbReference type="Proteomes" id="UP000475117"/>
    </source>
</evidence>
<dbReference type="InterPro" id="IPR007313">
    <property type="entry name" value="FxsA"/>
</dbReference>
<dbReference type="RefSeq" id="WP_164362870.1">
    <property type="nucleotide sequence ID" value="NZ_CP066776.1"/>
</dbReference>
<dbReference type="EMBL" id="CP066776">
    <property type="protein sequence ID" value="QQL46152.1"/>
    <property type="molecule type" value="Genomic_DNA"/>
</dbReference>
<dbReference type="Proteomes" id="UP000475117">
    <property type="component" value="Chromosome"/>
</dbReference>
<dbReference type="NCBIfam" id="NF008528">
    <property type="entry name" value="PRK11463.1-2"/>
    <property type="match status" value="1"/>
</dbReference>
<reference evidence="1 2" key="1">
    <citation type="submission" date="2020-12" db="EMBL/GenBank/DDBJ databases">
        <title>Sulforoseuscoccus oceanibium gen. nov., sp. nov., a representative of the phylum Verrucomicrobia with special cytoplasmic membrane, and proposal of Sulforoseuscoccusaceae fam. nov.</title>
        <authorList>
            <person name="Xi F."/>
        </authorList>
    </citation>
    <scope>NUCLEOTIDE SEQUENCE [LARGE SCALE GENOMIC DNA]</scope>
    <source>
        <strain evidence="1 2">T37</strain>
    </source>
</reference>
<dbReference type="PANTHER" id="PTHR35335">
    <property type="entry name" value="UPF0716 PROTEIN FXSA"/>
    <property type="match status" value="1"/>
</dbReference>
<evidence type="ECO:0000313" key="1">
    <source>
        <dbReference type="EMBL" id="QQL46152.1"/>
    </source>
</evidence>
<accession>A0A6B3LBX6</accession>
<dbReference type="KEGG" id="soa:G3M56_006110"/>
<dbReference type="GO" id="GO:0016020">
    <property type="term" value="C:membrane"/>
    <property type="evidence" value="ECO:0007669"/>
    <property type="project" value="InterPro"/>
</dbReference>
<protein>
    <submittedName>
        <fullName evidence="1">FxsA family protein</fullName>
    </submittedName>
</protein>
<proteinExistence type="predicted"/>
<dbReference type="Pfam" id="PF04186">
    <property type="entry name" value="FxsA"/>
    <property type="match status" value="1"/>
</dbReference>
<gene>
    <name evidence="1" type="ORF">G3M56_006110</name>
</gene>
<keyword evidence="2" id="KW-1185">Reference proteome</keyword>
<sequence length="176" mass="18604">MRRTLEPTAFPMFARLLLLFISIPLIETVLFIKIGSRIGWDTTLLVILITGFLGAALTRRQGMRALSKFRQASAEGRLPANEAIDGLLILIAGAILLTPGFLTDAAGFALLVPGVRRIVRSTVGKSLAGKVKVVGGGMPGASPFPGGGSPFQQNVPSSDVPREGERVVKGKVIDVD</sequence>
<dbReference type="PANTHER" id="PTHR35335:SF1">
    <property type="entry name" value="UPF0716 PROTEIN FXSA"/>
    <property type="match status" value="1"/>
</dbReference>
<dbReference type="AlphaFoldDB" id="A0A6B3LBX6"/>